<feature type="region of interest" description="Disordered" evidence="1">
    <location>
        <begin position="33"/>
        <end position="55"/>
    </location>
</feature>
<keyword evidence="3" id="KW-1185">Reference proteome</keyword>
<feature type="non-terminal residue" evidence="2">
    <location>
        <position position="55"/>
    </location>
</feature>
<evidence type="ECO:0000313" key="2">
    <source>
        <dbReference type="EMBL" id="KAL0183281.1"/>
    </source>
</evidence>
<organism evidence="2 3">
    <name type="scientific">Cirrhinus mrigala</name>
    <name type="common">Mrigala</name>
    <dbReference type="NCBI Taxonomy" id="683832"/>
    <lineage>
        <taxon>Eukaryota</taxon>
        <taxon>Metazoa</taxon>
        <taxon>Chordata</taxon>
        <taxon>Craniata</taxon>
        <taxon>Vertebrata</taxon>
        <taxon>Euteleostomi</taxon>
        <taxon>Actinopterygii</taxon>
        <taxon>Neopterygii</taxon>
        <taxon>Teleostei</taxon>
        <taxon>Ostariophysi</taxon>
        <taxon>Cypriniformes</taxon>
        <taxon>Cyprinidae</taxon>
        <taxon>Labeoninae</taxon>
        <taxon>Labeonini</taxon>
        <taxon>Cirrhinus</taxon>
    </lineage>
</organism>
<evidence type="ECO:0000313" key="3">
    <source>
        <dbReference type="Proteomes" id="UP001529510"/>
    </source>
</evidence>
<dbReference type="AlphaFoldDB" id="A0ABD0QAT7"/>
<feature type="non-terminal residue" evidence="2">
    <location>
        <position position="1"/>
    </location>
</feature>
<comment type="caution">
    <text evidence="2">The sequence shown here is derived from an EMBL/GenBank/DDBJ whole genome shotgun (WGS) entry which is preliminary data.</text>
</comment>
<sequence>YLSLGTNRRVFGPCGGSNLQVTSNAMLVQSLGPVSPQTSVQNGPPHSLALPFTDA</sequence>
<protein>
    <submittedName>
        <fullName evidence="2">Uncharacterized protein</fullName>
    </submittedName>
</protein>
<accession>A0ABD0QAT7</accession>
<proteinExistence type="predicted"/>
<gene>
    <name evidence="2" type="ORF">M9458_022656</name>
</gene>
<feature type="compositionally biased region" description="Polar residues" evidence="1">
    <location>
        <begin position="35"/>
        <end position="44"/>
    </location>
</feature>
<dbReference type="Proteomes" id="UP001529510">
    <property type="component" value="Unassembled WGS sequence"/>
</dbReference>
<dbReference type="EMBL" id="JAMKFB020000010">
    <property type="protein sequence ID" value="KAL0183281.1"/>
    <property type="molecule type" value="Genomic_DNA"/>
</dbReference>
<name>A0ABD0QAT7_CIRMR</name>
<evidence type="ECO:0000256" key="1">
    <source>
        <dbReference type="SAM" id="MobiDB-lite"/>
    </source>
</evidence>
<reference evidence="2 3" key="1">
    <citation type="submission" date="2024-05" db="EMBL/GenBank/DDBJ databases">
        <title>Genome sequencing and assembly of Indian major carp, Cirrhinus mrigala (Hamilton, 1822).</title>
        <authorList>
            <person name="Mohindra V."/>
            <person name="Chowdhury L.M."/>
            <person name="Lal K."/>
            <person name="Jena J.K."/>
        </authorList>
    </citation>
    <scope>NUCLEOTIDE SEQUENCE [LARGE SCALE GENOMIC DNA]</scope>
    <source>
        <strain evidence="2">CM1030</strain>
        <tissue evidence="2">Blood</tissue>
    </source>
</reference>